<evidence type="ECO:0000256" key="6">
    <source>
        <dbReference type="ARBA" id="ARBA00053369"/>
    </source>
</evidence>
<feature type="site" description="Important for substrate specificity" evidence="9">
    <location>
        <position position="155"/>
    </location>
</feature>
<dbReference type="OrthoDB" id="9813694at2"/>
<name>A0A081FTP6_9GAMM</name>
<dbReference type="PATRIC" id="fig|1232683.4.peg.3983"/>
<comment type="cofactor">
    <cofactor evidence="9">
        <name>a divalent metal cation</name>
        <dbReference type="ChEBI" id="CHEBI:60240"/>
    </cofactor>
</comment>
<gene>
    <name evidence="10" type="ORF">ADIMK_4048</name>
</gene>
<dbReference type="Gene3D" id="3.90.950.10">
    <property type="match status" value="1"/>
</dbReference>
<comment type="similarity">
    <text evidence="7 9">Belongs to the Maf family. YceF subfamily.</text>
</comment>
<dbReference type="Proteomes" id="UP000028252">
    <property type="component" value="Unassembled WGS sequence"/>
</dbReference>
<dbReference type="HAMAP" id="MF_00528">
    <property type="entry name" value="Maf"/>
    <property type="match status" value="1"/>
</dbReference>
<evidence type="ECO:0000256" key="3">
    <source>
        <dbReference type="ARBA" id="ARBA00022801"/>
    </source>
</evidence>
<accession>A0A081FTP6</accession>
<dbReference type="EC" id="3.6.1.-" evidence="9"/>
<evidence type="ECO:0000256" key="9">
    <source>
        <dbReference type="HAMAP-Rule" id="MF_00528"/>
    </source>
</evidence>
<proteinExistence type="inferred from homology"/>
<dbReference type="STRING" id="1232683.ADIMK_4048"/>
<dbReference type="PIRSF" id="PIRSF006305">
    <property type="entry name" value="Maf"/>
    <property type="match status" value="1"/>
</dbReference>
<evidence type="ECO:0000256" key="8">
    <source>
        <dbReference type="ARBA" id="ARBA00068163"/>
    </source>
</evidence>
<dbReference type="CDD" id="cd00555">
    <property type="entry name" value="Maf"/>
    <property type="match status" value="1"/>
</dbReference>
<evidence type="ECO:0000256" key="7">
    <source>
        <dbReference type="ARBA" id="ARBA00060749"/>
    </source>
</evidence>
<dbReference type="GO" id="GO:0009117">
    <property type="term" value="P:nucleotide metabolic process"/>
    <property type="evidence" value="ECO:0007669"/>
    <property type="project" value="UniProtKB-KW"/>
</dbReference>
<dbReference type="NCBIfam" id="TIGR00172">
    <property type="entry name" value="maf"/>
    <property type="match status" value="1"/>
</dbReference>
<dbReference type="GO" id="GO:0047429">
    <property type="term" value="F:nucleoside triphosphate diphosphatase activity"/>
    <property type="evidence" value="ECO:0007669"/>
    <property type="project" value="InterPro"/>
</dbReference>
<dbReference type="PANTHER" id="PTHR43213">
    <property type="entry name" value="BIFUNCTIONAL DTTP/UTP PYROPHOSPHATASE/METHYLTRANSFERASE PROTEIN-RELATED"/>
    <property type="match status" value="1"/>
</dbReference>
<evidence type="ECO:0000256" key="5">
    <source>
        <dbReference type="ARBA" id="ARBA00050213"/>
    </source>
</evidence>
<feature type="active site" description="Proton acceptor" evidence="9">
    <location>
        <position position="70"/>
    </location>
</feature>
<dbReference type="SUPFAM" id="SSF52972">
    <property type="entry name" value="ITPase-like"/>
    <property type="match status" value="1"/>
</dbReference>
<reference evidence="10 11" key="1">
    <citation type="submission" date="2014-04" db="EMBL/GenBank/DDBJ databases">
        <title>Marinobacterium kochiensis sp. nov., isolated from sediment sample collected from Kochi backwaters in Kerala, India.</title>
        <authorList>
            <person name="Singh A."/>
            <person name="Pinnaka A.K."/>
        </authorList>
    </citation>
    <scope>NUCLEOTIDE SEQUENCE [LARGE SCALE GENOMIC DNA]</scope>
    <source>
        <strain evidence="10 11">AK27</strain>
    </source>
</reference>
<feature type="site" description="Important for substrate specificity" evidence="9">
    <location>
        <position position="71"/>
    </location>
</feature>
<dbReference type="RefSeq" id="WP_036192037.1">
    <property type="nucleotide sequence ID" value="NZ_JMQN01000059.1"/>
</dbReference>
<dbReference type="Pfam" id="PF02545">
    <property type="entry name" value="Maf"/>
    <property type="match status" value="1"/>
</dbReference>
<evidence type="ECO:0000313" key="10">
    <source>
        <dbReference type="EMBL" id="KEA61901.1"/>
    </source>
</evidence>
<organism evidence="10 11">
    <name type="scientific">Marinobacterium lacunae</name>
    <dbReference type="NCBI Taxonomy" id="1232683"/>
    <lineage>
        <taxon>Bacteria</taxon>
        <taxon>Pseudomonadati</taxon>
        <taxon>Pseudomonadota</taxon>
        <taxon>Gammaproteobacteria</taxon>
        <taxon>Oceanospirillales</taxon>
        <taxon>Oceanospirillaceae</taxon>
        <taxon>Marinobacterium</taxon>
    </lineage>
</organism>
<evidence type="ECO:0000313" key="11">
    <source>
        <dbReference type="Proteomes" id="UP000028252"/>
    </source>
</evidence>
<dbReference type="GO" id="GO:0005737">
    <property type="term" value="C:cytoplasm"/>
    <property type="evidence" value="ECO:0007669"/>
    <property type="project" value="UniProtKB-SubCell"/>
</dbReference>
<keyword evidence="4 9" id="KW-0546">Nucleotide metabolism</keyword>
<evidence type="ECO:0000256" key="4">
    <source>
        <dbReference type="ARBA" id="ARBA00023080"/>
    </source>
</evidence>
<evidence type="ECO:0000256" key="1">
    <source>
        <dbReference type="ARBA" id="ARBA00004496"/>
    </source>
</evidence>
<comment type="subcellular location">
    <subcellularLocation>
        <location evidence="1 9">Cytoplasm</location>
    </subcellularLocation>
</comment>
<dbReference type="EMBL" id="JMQN01000059">
    <property type="protein sequence ID" value="KEA61901.1"/>
    <property type="molecule type" value="Genomic_DNA"/>
</dbReference>
<keyword evidence="3 9" id="KW-0378">Hydrolase</keyword>
<evidence type="ECO:0000256" key="2">
    <source>
        <dbReference type="ARBA" id="ARBA00022490"/>
    </source>
</evidence>
<dbReference type="AlphaFoldDB" id="A0A081FTP6"/>
<dbReference type="eggNOG" id="COG0424">
    <property type="taxonomic scope" value="Bacteria"/>
</dbReference>
<sequence>MAPTLVLASSSSYRRALLDKLGLDYICDRPDIDESSQENENADDLVKRLSLEKARAVATRHPNALIIGSDQVATLDDHILGKPLTHSRAIEQLSLTSGRTVKFLTGLCLLNANTGQYQLDTIEFDVVFRELTPKQIENYLIREKPYDCAGSFKSEGLGIALFRALQGDDPNSLIGLPLIRLVDMLQSEGLDVLAGD</sequence>
<comment type="caution">
    <text evidence="9">Lacks conserved residue(s) required for the propagation of feature annotation.</text>
</comment>
<dbReference type="FunFam" id="3.90.950.10:FF:000005">
    <property type="entry name" value="7-methyl-GTP pyrophosphatase"/>
    <property type="match status" value="1"/>
</dbReference>
<comment type="caution">
    <text evidence="10">The sequence shown here is derived from an EMBL/GenBank/DDBJ whole genome shotgun (WGS) entry which is preliminary data.</text>
</comment>
<comment type="function">
    <text evidence="6 9">Nucleoside triphosphate pyrophosphatase that hydrolyzes 7-methyl-GTP (m(7)GTP). May have a dual role in cell division arrest and in preventing the incorporation of modified nucleotides into cellular nucleic acids.</text>
</comment>
<feature type="site" description="Important for substrate specificity" evidence="9">
    <location>
        <position position="13"/>
    </location>
</feature>
<comment type="catalytic activity">
    <reaction evidence="5 9">
        <text>N(7)-methyl-GTP + H2O = N(7)-methyl-GMP + diphosphate + H(+)</text>
        <dbReference type="Rhea" id="RHEA:58744"/>
        <dbReference type="ChEBI" id="CHEBI:15377"/>
        <dbReference type="ChEBI" id="CHEBI:15378"/>
        <dbReference type="ChEBI" id="CHEBI:33019"/>
        <dbReference type="ChEBI" id="CHEBI:58285"/>
        <dbReference type="ChEBI" id="CHEBI:87133"/>
    </reaction>
</comment>
<dbReference type="InterPro" id="IPR029001">
    <property type="entry name" value="ITPase-like_fam"/>
</dbReference>
<keyword evidence="11" id="KW-1185">Reference proteome</keyword>
<dbReference type="InterPro" id="IPR003697">
    <property type="entry name" value="Maf-like"/>
</dbReference>
<protein>
    <recommendedName>
        <fullName evidence="8 9">7-methyl-GTP pyrophosphatase</fullName>
        <shortName evidence="9">m(7)GTP pyrophosphatase</shortName>
        <ecNumber evidence="9">3.6.1.-</ecNumber>
    </recommendedName>
</protein>
<dbReference type="PANTHER" id="PTHR43213:SF10">
    <property type="entry name" value="7-METHYL-GTP PYROPHOSPHATASE"/>
    <property type="match status" value="1"/>
</dbReference>
<keyword evidence="2 9" id="KW-0963">Cytoplasm</keyword>